<feature type="domain" description="C3H1-type" evidence="4">
    <location>
        <begin position="533"/>
        <end position="561"/>
    </location>
</feature>
<reference evidence="5 6" key="1">
    <citation type="journal article" date="2020" name="Mol. Biol. Evol.">
        <title>Distinct Expression and Methylation Patterns for Genes with Different Fates following a Single Whole-Genome Duplication in Flowering Plants.</title>
        <authorList>
            <person name="Shi T."/>
            <person name="Rahmani R.S."/>
            <person name="Gugger P.F."/>
            <person name="Wang M."/>
            <person name="Li H."/>
            <person name="Zhang Y."/>
            <person name="Li Z."/>
            <person name="Wang Q."/>
            <person name="Van de Peer Y."/>
            <person name="Marchal K."/>
            <person name="Chen J."/>
        </authorList>
    </citation>
    <scope>NUCLEOTIDE SEQUENCE [LARGE SCALE GENOMIC DNA]</scope>
    <source>
        <tissue evidence="5">Leaf</tissue>
    </source>
</reference>
<keyword evidence="2" id="KW-0863">Zinc-finger</keyword>
<keyword evidence="2" id="KW-0479">Metal-binding</keyword>
<evidence type="ECO:0000259" key="4">
    <source>
        <dbReference type="PROSITE" id="PS50103"/>
    </source>
</evidence>
<comment type="caution">
    <text evidence="5">The sequence shown here is derived from an EMBL/GenBank/DDBJ whole genome shotgun (WGS) entry which is preliminary data.</text>
</comment>
<organism evidence="5 6">
    <name type="scientific">Nelumbo nucifera</name>
    <name type="common">Sacred lotus</name>
    <dbReference type="NCBI Taxonomy" id="4432"/>
    <lineage>
        <taxon>Eukaryota</taxon>
        <taxon>Viridiplantae</taxon>
        <taxon>Streptophyta</taxon>
        <taxon>Embryophyta</taxon>
        <taxon>Tracheophyta</taxon>
        <taxon>Spermatophyta</taxon>
        <taxon>Magnoliopsida</taxon>
        <taxon>Proteales</taxon>
        <taxon>Nelumbonaceae</taxon>
        <taxon>Nelumbo</taxon>
    </lineage>
</organism>
<feature type="compositionally biased region" description="Basic and acidic residues" evidence="3">
    <location>
        <begin position="580"/>
        <end position="590"/>
    </location>
</feature>
<dbReference type="EMBL" id="DUZY01000008">
    <property type="protein sequence ID" value="DAD46990.1"/>
    <property type="molecule type" value="Genomic_DNA"/>
</dbReference>
<dbReference type="AlphaFoldDB" id="A0A822ZR68"/>
<evidence type="ECO:0000256" key="1">
    <source>
        <dbReference type="ARBA" id="ARBA00023125"/>
    </source>
</evidence>
<dbReference type="PROSITE" id="PS50103">
    <property type="entry name" value="ZF_C3H1"/>
    <property type="match status" value="1"/>
</dbReference>
<dbReference type="GO" id="GO:0008270">
    <property type="term" value="F:zinc ion binding"/>
    <property type="evidence" value="ECO:0007669"/>
    <property type="project" value="UniProtKB-KW"/>
</dbReference>
<keyword evidence="6" id="KW-1185">Reference proteome</keyword>
<dbReference type="PANTHER" id="PTHR33400:SF2">
    <property type="entry name" value="ZINC FINGER CCCH DOMAIN-CONTAINING PROTEIN 6"/>
    <property type="match status" value="1"/>
</dbReference>
<dbReference type="GO" id="GO:0003677">
    <property type="term" value="F:DNA binding"/>
    <property type="evidence" value="ECO:0007669"/>
    <property type="project" value="UniProtKB-KW"/>
</dbReference>
<dbReference type="Proteomes" id="UP000607653">
    <property type="component" value="Unassembled WGS sequence"/>
</dbReference>
<dbReference type="PANTHER" id="PTHR33400">
    <property type="entry name" value="ZINC FINGER CCCH DOMAIN-CONTAINING PROTEIN 6-RELATED"/>
    <property type="match status" value="1"/>
</dbReference>
<keyword evidence="1" id="KW-0238">DNA-binding</keyword>
<feature type="region of interest" description="Disordered" evidence="3">
    <location>
        <begin position="567"/>
        <end position="590"/>
    </location>
</feature>
<evidence type="ECO:0000313" key="5">
    <source>
        <dbReference type="EMBL" id="DAD46990.1"/>
    </source>
</evidence>
<proteinExistence type="predicted"/>
<keyword evidence="2" id="KW-0862">Zinc</keyword>
<protein>
    <recommendedName>
        <fullName evidence="4">C3H1-type domain-containing protein</fullName>
    </recommendedName>
</protein>
<accession>A0A822ZR68</accession>
<gene>
    <name evidence="5" type="ORF">HUJ06_016927</name>
</gene>
<feature type="zinc finger region" description="C3H1-type" evidence="2">
    <location>
        <begin position="533"/>
        <end position="561"/>
    </location>
</feature>
<evidence type="ECO:0000313" key="6">
    <source>
        <dbReference type="Proteomes" id="UP000607653"/>
    </source>
</evidence>
<evidence type="ECO:0000256" key="2">
    <source>
        <dbReference type="PROSITE-ProRule" id="PRU00723"/>
    </source>
</evidence>
<evidence type="ECO:0000256" key="3">
    <source>
        <dbReference type="SAM" id="MobiDB-lite"/>
    </source>
</evidence>
<sequence>MWDKFKTGFFLKEETQTIPVLGLLLQSLQPSPCRNPISNHLLLRFFKNKVDYGRIHGGPGGDVCPKMKSFWAKIPVVYGVPAPPPLTVVGEGFCVPYPVDLVVNKKIIGLSDAYFEERSEPVKEREEVRDFVSINMRGSQKSKRVSWAPDVNLCQVRLFLSEDSPSQVGIGAQDHLQAKASWLLHSSGMNYDDHLPPGFEGAQPFNQVKKEFSQIPLIKWKCPPRFVLNHNWQVVAGEESKEAEVQNQREMRVLEAVYPRPSAIPPSPSVSPDIENYYQDDRQTPIIPITPIEDEEPDPSCSSVIPTATSLSVQQPVFPQGLLVPGSAYTSKSDLTVAPNLADNEKPASVTIPGVEPDVVAAASAVFTAIMRSNEQGSLIDHELLIKILSNPKLVEKLVTDYTKPSNPQITPKPSSPPMIPLGPLTGPHPVHISRTESDLPFSAAPATGNLYPVTNAAVPNLNPRPHPPGVVPIPNPAAKAPPVKDVNYYKSLIQQHGGERPEAQDLTLPQFSNCHSPQTLSANQEPVQSTKPKIPKPCIYFNSSRGCRHGANCAYQHDSSFQQRVGTMQQPPIPSAKRMKLDREITGRT</sequence>
<name>A0A822ZR68_NELNU</name>
<dbReference type="InterPro" id="IPR000571">
    <property type="entry name" value="Znf_CCCH"/>
</dbReference>